<reference evidence="2 3" key="1">
    <citation type="submission" date="2024-01" db="EMBL/GenBank/DDBJ databases">
        <title>Genome assemblies of Stephania.</title>
        <authorList>
            <person name="Yang L."/>
        </authorList>
    </citation>
    <scope>NUCLEOTIDE SEQUENCE [LARGE SCALE GENOMIC DNA]</scope>
    <source>
        <strain evidence="2">QJT</strain>
        <tissue evidence="2">Leaf</tissue>
    </source>
</reference>
<keyword evidence="1" id="KW-1133">Transmembrane helix</keyword>
<dbReference type="Proteomes" id="UP001417504">
    <property type="component" value="Unassembled WGS sequence"/>
</dbReference>
<keyword evidence="1" id="KW-0812">Transmembrane</keyword>
<evidence type="ECO:0008006" key="4">
    <source>
        <dbReference type="Google" id="ProtNLM"/>
    </source>
</evidence>
<name>A0AAP0KN05_9MAGN</name>
<comment type="caution">
    <text evidence="2">The sequence shown here is derived from an EMBL/GenBank/DDBJ whole genome shotgun (WGS) entry which is preliminary data.</text>
</comment>
<proteinExistence type="predicted"/>
<protein>
    <recommendedName>
        <fullName evidence="4">Ankyrin repeat protein</fullName>
    </recommendedName>
</protein>
<evidence type="ECO:0000313" key="3">
    <source>
        <dbReference type="Proteomes" id="UP001417504"/>
    </source>
</evidence>
<keyword evidence="1" id="KW-0472">Membrane</keyword>
<dbReference type="EMBL" id="JBBNAE010000001">
    <property type="protein sequence ID" value="KAK9155075.1"/>
    <property type="molecule type" value="Genomic_DNA"/>
</dbReference>
<evidence type="ECO:0000313" key="2">
    <source>
        <dbReference type="EMBL" id="KAK9155075.1"/>
    </source>
</evidence>
<keyword evidence="3" id="KW-1185">Reference proteome</keyword>
<evidence type="ECO:0000256" key="1">
    <source>
        <dbReference type="SAM" id="Phobius"/>
    </source>
</evidence>
<gene>
    <name evidence="2" type="ORF">Sjap_002555</name>
</gene>
<feature type="transmembrane region" description="Helical" evidence="1">
    <location>
        <begin position="98"/>
        <end position="119"/>
    </location>
</feature>
<sequence>MLQMVELLLTCKFGSKLDVLLESSCDGDDVVIGRLLLQARALKSHEINNDDTFRHDQLERANYDEERSGPLPRKCLWILLTYARDLSNKKLVEPEAHYRMLIIFLGVLDHVVFAIIVGFPGNLAEFAKETIRLKPTLASEMNIDGFSPIHKASANGQVELARELTLLLPILWIEVKDCPFTWQPCEGELRFWFAWSLSKKLLLEERQFFTYL</sequence>
<dbReference type="AlphaFoldDB" id="A0AAP0KN05"/>
<accession>A0AAP0KN05</accession>
<organism evidence="2 3">
    <name type="scientific">Stephania japonica</name>
    <dbReference type="NCBI Taxonomy" id="461633"/>
    <lineage>
        <taxon>Eukaryota</taxon>
        <taxon>Viridiplantae</taxon>
        <taxon>Streptophyta</taxon>
        <taxon>Embryophyta</taxon>
        <taxon>Tracheophyta</taxon>
        <taxon>Spermatophyta</taxon>
        <taxon>Magnoliopsida</taxon>
        <taxon>Ranunculales</taxon>
        <taxon>Menispermaceae</taxon>
        <taxon>Menispermoideae</taxon>
        <taxon>Cissampelideae</taxon>
        <taxon>Stephania</taxon>
    </lineage>
</organism>